<dbReference type="AlphaFoldDB" id="A0A6N8FTS1"/>
<dbReference type="RefSeq" id="WP_105221090.1">
    <property type="nucleotide sequence ID" value="NZ_CAWNSU010000082.1"/>
</dbReference>
<dbReference type="Gene3D" id="3.40.50.1010">
    <property type="entry name" value="5'-nuclease"/>
    <property type="match status" value="1"/>
</dbReference>
<evidence type="ECO:0000313" key="2">
    <source>
        <dbReference type="Proteomes" id="UP000441797"/>
    </source>
</evidence>
<reference evidence="1 2" key="1">
    <citation type="journal article" date="2019" name="Front. Microbiol.">
        <title>Genomic Features for Desiccation Tolerance and Sugar Biosynthesis in the Extremophile Gloeocapsopsis sp. UTEX B3054.</title>
        <authorList>
            <person name="Urrejola C."/>
            <person name="Alcorta J."/>
            <person name="Salas L."/>
            <person name="Vasquez M."/>
            <person name="Polz M.F."/>
            <person name="Vicuna R."/>
            <person name="Diez B."/>
        </authorList>
    </citation>
    <scope>NUCLEOTIDE SEQUENCE [LARGE SCALE GENOMIC DNA]</scope>
    <source>
        <strain evidence="1 2">1H9</strain>
    </source>
</reference>
<name>A0A6N8FTS1_9CHRO</name>
<dbReference type="Proteomes" id="UP000441797">
    <property type="component" value="Unassembled WGS sequence"/>
</dbReference>
<sequence length="140" mass="16062">MQQTLKQLVLDAGPLIGLFSANDRDHDVCKAGFEQLSQSRTILLTPLPVIFEVYKWLLYRATPTVAQITLTVMHESLHIVPINQIDFHEISAMVQTLLQWQGSLEDASVILLAQRYQCPVWTLNYRDFGMFKSLAFWNPL</sequence>
<dbReference type="InterPro" id="IPR029060">
    <property type="entry name" value="PIN-like_dom_sf"/>
</dbReference>
<dbReference type="SUPFAM" id="SSF88723">
    <property type="entry name" value="PIN domain-like"/>
    <property type="match status" value="1"/>
</dbReference>
<evidence type="ECO:0000313" key="1">
    <source>
        <dbReference type="EMBL" id="MUL35567.1"/>
    </source>
</evidence>
<dbReference type="CDD" id="cd09854">
    <property type="entry name" value="PIN_VapC-like"/>
    <property type="match status" value="1"/>
</dbReference>
<dbReference type="OrthoDB" id="461349at2"/>
<organism evidence="1 2">
    <name type="scientific">Gloeocapsopsis dulcis AAB1 = 1H9</name>
    <dbReference type="NCBI Taxonomy" id="1433147"/>
    <lineage>
        <taxon>Bacteria</taxon>
        <taxon>Bacillati</taxon>
        <taxon>Cyanobacteriota</taxon>
        <taxon>Cyanophyceae</taxon>
        <taxon>Oscillatoriophycideae</taxon>
        <taxon>Chroococcales</taxon>
        <taxon>Chroococcaceae</taxon>
        <taxon>Gloeocapsopsis</taxon>
        <taxon>Gloeocapsopsis dulcis</taxon>
    </lineage>
</organism>
<keyword evidence="2" id="KW-1185">Reference proteome</keyword>
<accession>A0A6N8FTS1</accession>
<protein>
    <submittedName>
        <fullName evidence="1">VapC toxin family PIN domain ribonuclease</fullName>
    </submittedName>
</protein>
<gene>
    <name evidence="1" type="ORF">BWI75_04185</name>
</gene>
<comment type="caution">
    <text evidence="1">The sequence shown here is derived from an EMBL/GenBank/DDBJ whole genome shotgun (WGS) entry which is preliminary data.</text>
</comment>
<dbReference type="EMBL" id="NAPY01000004">
    <property type="protein sequence ID" value="MUL35567.1"/>
    <property type="molecule type" value="Genomic_DNA"/>
</dbReference>
<proteinExistence type="predicted"/>